<evidence type="ECO:0008006" key="3">
    <source>
        <dbReference type="Google" id="ProtNLM"/>
    </source>
</evidence>
<proteinExistence type="predicted"/>
<dbReference type="OrthoDB" id="8910937at2"/>
<sequence>MTIEDSLLDRFGPLLSLPQLATVLDRSPDGLRISLRTNNPWATEINQAKLKVGRRVYFRTSQIAELLDSDRLCGDRG</sequence>
<dbReference type="Proteomes" id="UP000050416">
    <property type="component" value="Unassembled WGS sequence"/>
</dbReference>
<dbReference type="EMBL" id="LJZQ01000027">
    <property type="protein sequence ID" value="KPQ27518.1"/>
    <property type="molecule type" value="Genomic_DNA"/>
</dbReference>
<name>A0A0P7ZE76_9GAMM</name>
<organism evidence="1 2">
    <name type="scientific">Marinobacter excellens HL-55</name>
    <dbReference type="NCBI Taxonomy" id="1305731"/>
    <lineage>
        <taxon>Bacteria</taxon>
        <taxon>Pseudomonadati</taxon>
        <taxon>Pseudomonadota</taxon>
        <taxon>Gammaproteobacteria</taxon>
        <taxon>Pseudomonadales</taxon>
        <taxon>Marinobacteraceae</taxon>
        <taxon>Marinobacter</taxon>
    </lineage>
</organism>
<evidence type="ECO:0000313" key="1">
    <source>
        <dbReference type="EMBL" id="KPQ27518.1"/>
    </source>
</evidence>
<dbReference type="AlphaFoldDB" id="A0A0P7ZE76"/>
<accession>A0A0P7ZE76</accession>
<comment type="caution">
    <text evidence="1">The sequence shown here is derived from an EMBL/GenBank/DDBJ whole genome shotgun (WGS) entry which is preliminary data.</text>
</comment>
<evidence type="ECO:0000313" key="2">
    <source>
        <dbReference type="Proteomes" id="UP000050416"/>
    </source>
</evidence>
<reference evidence="1 2" key="1">
    <citation type="submission" date="2015-09" db="EMBL/GenBank/DDBJ databases">
        <title>Identification and resolution of microdiversity through metagenomic sequencing of parallel consortia.</title>
        <authorList>
            <person name="Nelson W.C."/>
            <person name="Romine M.F."/>
            <person name="Lindemann S.R."/>
        </authorList>
    </citation>
    <scope>NUCLEOTIDE SEQUENCE [LARGE SCALE GENOMIC DNA]</scope>
    <source>
        <strain evidence="1">HL-55</strain>
    </source>
</reference>
<dbReference type="STRING" id="1305731.GCA_000934705_02487"/>
<gene>
    <name evidence="1" type="ORF">HLUCCX14_14660</name>
</gene>
<dbReference type="PATRIC" id="fig|1305731.5.peg.1689"/>
<protein>
    <recommendedName>
        <fullName evidence="3">Plasmid-related protein</fullName>
    </recommendedName>
</protein>